<evidence type="ECO:0000256" key="3">
    <source>
        <dbReference type="ARBA" id="ARBA00022723"/>
    </source>
</evidence>
<dbReference type="EC" id="2.7.7.77" evidence="8"/>
<dbReference type="GO" id="GO:0046872">
    <property type="term" value="F:metal ion binding"/>
    <property type="evidence" value="ECO:0007669"/>
    <property type="project" value="UniProtKB-KW"/>
</dbReference>
<comment type="domain">
    <text evidence="8">The N-terminal domain determines nucleotide recognition and specific binding, while the C-terminal domain determines the specific binding to the target protein.</text>
</comment>
<keyword evidence="4 8" id="KW-0547">Nucleotide-binding</keyword>
<keyword evidence="2 8" id="KW-0808">Transferase</keyword>
<evidence type="ECO:0000256" key="1">
    <source>
        <dbReference type="ARBA" id="ARBA00022490"/>
    </source>
</evidence>
<dbReference type="InterPro" id="IPR029044">
    <property type="entry name" value="Nucleotide-diphossugar_trans"/>
</dbReference>
<feature type="domain" description="MobA-like NTP transferase" evidence="9">
    <location>
        <begin position="9"/>
        <end position="159"/>
    </location>
</feature>
<accession>A0A2N3HW24</accession>
<dbReference type="AlphaFoldDB" id="A0A2N3HW24"/>
<dbReference type="InterPro" id="IPR025877">
    <property type="entry name" value="MobA-like_NTP_Trfase"/>
</dbReference>
<comment type="caution">
    <text evidence="8">Lacks conserved residue(s) required for the propagation of feature annotation.</text>
</comment>
<dbReference type="HAMAP" id="MF_00316">
    <property type="entry name" value="MobA"/>
    <property type="match status" value="1"/>
</dbReference>
<evidence type="ECO:0000256" key="5">
    <source>
        <dbReference type="ARBA" id="ARBA00022842"/>
    </source>
</evidence>
<dbReference type="PANTHER" id="PTHR19136">
    <property type="entry name" value="MOLYBDENUM COFACTOR GUANYLYLTRANSFERASE"/>
    <property type="match status" value="1"/>
</dbReference>
<keyword evidence="11" id="KW-1185">Reference proteome</keyword>
<feature type="binding site" evidence="8">
    <location>
        <position position="24"/>
    </location>
    <ligand>
        <name>GTP</name>
        <dbReference type="ChEBI" id="CHEBI:37565"/>
    </ligand>
</feature>
<dbReference type="GO" id="GO:0005525">
    <property type="term" value="F:GTP binding"/>
    <property type="evidence" value="ECO:0007669"/>
    <property type="project" value="UniProtKB-UniRule"/>
</dbReference>
<evidence type="ECO:0000256" key="6">
    <source>
        <dbReference type="ARBA" id="ARBA00023134"/>
    </source>
</evidence>
<evidence type="ECO:0000313" key="10">
    <source>
        <dbReference type="EMBL" id="PKQ62249.1"/>
    </source>
</evidence>
<gene>
    <name evidence="8" type="primary">mobA</name>
    <name evidence="10" type="ORF">BZG02_13100</name>
</gene>
<protein>
    <recommendedName>
        <fullName evidence="8">Probable molybdenum cofactor guanylyltransferase</fullName>
        <shortName evidence="8">MoCo guanylyltransferase</shortName>
        <ecNumber evidence="8">2.7.7.77</ecNumber>
    </recommendedName>
    <alternativeName>
        <fullName evidence="8">GTP:molybdopterin guanylyltransferase</fullName>
    </alternativeName>
    <alternativeName>
        <fullName evidence="8">Mo-MPT guanylyltransferase</fullName>
    </alternativeName>
    <alternativeName>
        <fullName evidence="8">Molybdopterin guanylyltransferase</fullName>
    </alternativeName>
    <alternativeName>
        <fullName evidence="8">Molybdopterin-guanine dinucleotide synthase</fullName>
        <shortName evidence="8">MGD synthase</shortName>
    </alternativeName>
</protein>
<dbReference type="GO" id="GO:0005737">
    <property type="term" value="C:cytoplasm"/>
    <property type="evidence" value="ECO:0007669"/>
    <property type="project" value="UniProtKB-SubCell"/>
</dbReference>
<dbReference type="Gene3D" id="3.90.550.10">
    <property type="entry name" value="Spore Coat Polysaccharide Biosynthesis Protein SpsA, Chain A"/>
    <property type="match status" value="1"/>
</dbReference>
<dbReference type="InterPro" id="IPR013482">
    <property type="entry name" value="Molybde_CF_guanTrfase"/>
</dbReference>
<comment type="cofactor">
    <cofactor evidence="8">
        <name>Mg(2+)</name>
        <dbReference type="ChEBI" id="CHEBI:18420"/>
    </cofactor>
</comment>
<keyword evidence="3 8" id="KW-0479">Metal-binding</keyword>
<dbReference type="OrthoDB" id="9788394at2"/>
<comment type="catalytic activity">
    <reaction evidence="8">
        <text>Mo-molybdopterin + GTP + H(+) = Mo-molybdopterin guanine dinucleotide + diphosphate</text>
        <dbReference type="Rhea" id="RHEA:34243"/>
        <dbReference type="ChEBI" id="CHEBI:15378"/>
        <dbReference type="ChEBI" id="CHEBI:33019"/>
        <dbReference type="ChEBI" id="CHEBI:37565"/>
        <dbReference type="ChEBI" id="CHEBI:71302"/>
        <dbReference type="ChEBI" id="CHEBI:71310"/>
        <dbReference type="EC" id="2.7.7.77"/>
    </reaction>
</comment>
<sequence length="191" mass="21081">MTHRKKVTGIILSGGKSSRMGREKGLVEYQGKALIEYSIDALRTVCDELIISSGNDCYSYLGIPIVNDEVENCGPIGGIYTCMKAVPSDIYLVVSCDVPNITSHLFSNLLSVLDQNEAVIPIDANNKFQPLVACYSSTCLPVFESELKEGRLKMMKLLEKLKVLYHKIPPEVDSNGSNLFFNANTPDDIEK</sequence>
<dbReference type="CDD" id="cd02503">
    <property type="entry name" value="MobA"/>
    <property type="match status" value="1"/>
</dbReference>
<keyword evidence="1 8" id="KW-0963">Cytoplasm</keyword>
<dbReference type="PANTHER" id="PTHR19136:SF81">
    <property type="entry name" value="MOLYBDENUM COFACTOR GUANYLYLTRANSFERASE"/>
    <property type="match status" value="1"/>
</dbReference>
<dbReference type="EMBL" id="MVDD01000009">
    <property type="protein sequence ID" value="PKQ62249.1"/>
    <property type="molecule type" value="Genomic_DNA"/>
</dbReference>
<dbReference type="RefSeq" id="WP_101261899.1">
    <property type="nucleotide sequence ID" value="NZ_MVDD01000009.1"/>
</dbReference>
<dbReference type="Pfam" id="PF12804">
    <property type="entry name" value="NTP_transf_3"/>
    <property type="match status" value="1"/>
</dbReference>
<evidence type="ECO:0000256" key="2">
    <source>
        <dbReference type="ARBA" id="ARBA00022679"/>
    </source>
</evidence>
<evidence type="ECO:0000256" key="8">
    <source>
        <dbReference type="HAMAP-Rule" id="MF_00316"/>
    </source>
</evidence>
<comment type="function">
    <text evidence="8">Transfers a GMP moiety from GTP to Mo-molybdopterin (Mo-MPT) cofactor (Moco or molybdenum cofactor) to form Mo-molybdopterin guanine dinucleotide (Mo-MGD) cofactor.</text>
</comment>
<feature type="binding site" evidence="8">
    <location>
        <begin position="12"/>
        <end position="14"/>
    </location>
    <ligand>
        <name>GTP</name>
        <dbReference type="ChEBI" id="CHEBI:37565"/>
    </ligand>
</feature>
<dbReference type="GO" id="GO:0061603">
    <property type="term" value="F:molybdenum cofactor guanylyltransferase activity"/>
    <property type="evidence" value="ECO:0007669"/>
    <property type="project" value="UniProtKB-EC"/>
</dbReference>
<comment type="similarity">
    <text evidence="8">Belongs to the MobA family.</text>
</comment>
<organism evidence="10 11">
    <name type="scientific">Labilibaculum filiforme</name>
    <dbReference type="NCBI Taxonomy" id="1940526"/>
    <lineage>
        <taxon>Bacteria</taxon>
        <taxon>Pseudomonadati</taxon>
        <taxon>Bacteroidota</taxon>
        <taxon>Bacteroidia</taxon>
        <taxon>Marinilabiliales</taxon>
        <taxon>Marinifilaceae</taxon>
        <taxon>Labilibaculum</taxon>
    </lineage>
</organism>
<keyword evidence="7 8" id="KW-0501">Molybdenum cofactor biosynthesis</keyword>
<name>A0A2N3HW24_9BACT</name>
<evidence type="ECO:0000259" key="9">
    <source>
        <dbReference type="Pfam" id="PF12804"/>
    </source>
</evidence>
<feature type="binding site" evidence="8">
    <location>
        <position position="97"/>
    </location>
    <ligand>
        <name>GTP</name>
        <dbReference type="ChEBI" id="CHEBI:37565"/>
    </ligand>
</feature>
<feature type="binding site" evidence="8">
    <location>
        <position position="68"/>
    </location>
    <ligand>
        <name>GTP</name>
        <dbReference type="ChEBI" id="CHEBI:37565"/>
    </ligand>
</feature>
<keyword evidence="5 8" id="KW-0460">Magnesium</keyword>
<dbReference type="Proteomes" id="UP000233535">
    <property type="component" value="Unassembled WGS sequence"/>
</dbReference>
<evidence type="ECO:0000313" key="11">
    <source>
        <dbReference type="Proteomes" id="UP000233535"/>
    </source>
</evidence>
<evidence type="ECO:0000256" key="7">
    <source>
        <dbReference type="ARBA" id="ARBA00023150"/>
    </source>
</evidence>
<keyword evidence="6 8" id="KW-0342">GTP-binding</keyword>
<comment type="subcellular location">
    <subcellularLocation>
        <location evidence="8">Cytoplasm</location>
    </subcellularLocation>
</comment>
<dbReference type="SUPFAM" id="SSF53448">
    <property type="entry name" value="Nucleotide-diphospho-sugar transferases"/>
    <property type="match status" value="1"/>
</dbReference>
<proteinExistence type="inferred from homology"/>
<reference evidence="10 11" key="1">
    <citation type="journal article" date="2017" name="Front. Microbiol.">
        <title>Labilibaculum manganireducens gen. nov., sp. nov. and Labilibaculum filiforme sp. nov., Novel Bacteroidetes Isolated from Subsurface Sediments of the Baltic Sea.</title>
        <authorList>
            <person name="Vandieken V."/>
            <person name="Marshall I.P."/>
            <person name="Niemann H."/>
            <person name="Engelen B."/>
            <person name="Cypionka H."/>
        </authorList>
    </citation>
    <scope>NUCLEOTIDE SEQUENCE [LARGE SCALE GENOMIC DNA]</scope>
    <source>
        <strain evidence="10 11">59.16B</strain>
    </source>
</reference>
<dbReference type="GO" id="GO:0006777">
    <property type="term" value="P:Mo-molybdopterin cofactor biosynthetic process"/>
    <property type="evidence" value="ECO:0007669"/>
    <property type="project" value="UniProtKB-KW"/>
</dbReference>
<evidence type="ECO:0000256" key="4">
    <source>
        <dbReference type="ARBA" id="ARBA00022741"/>
    </source>
</evidence>
<comment type="caution">
    <text evidence="10">The sequence shown here is derived from an EMBL/GenBank/DDBJ whole genome shotgun (WGS) entry which is preliminary data.</text>
</comment>
<feature type="binding site" evidence="8">
    <location>
        <position position="97"/>
    </location>
    <ligand>
        <name>Mg(2+)</name>
        <dbReference type="ChEBI" id="CHEBI:18420"/>
    </ligand>
</feature>